<sequence length="189" mass="20289">MPSGGFYTRMKQGFNAVPNIGPMIAASSRIGLANAQRMLKDVTPEQFARFAKCGDTVIESNHPAFVFGHLSLYASEVIKALGGDASAYQPSDEFVKVFSKSAKCVDDPEGNIYPPMDEILNAFNTGYEAALAALETADDAVLLEANPNEAMRERLPTSGAMLNFYVGGHITLHVGQISAWRRAFGLGPA</sequence>
<proteinExistence type="predicted"/>
<dbReference type="SUPFAM" id="SSF109854">
    <property type="entry name" value="DinB/YfiT-like putative metalloenzymes"/>
    <property type="match status" value="1"/>
</dbReference>
<gene>
    <name evidence="1" type="ORF">GCM10023156_23260</name>
</gene>
<dbReference type="Proteomes" id="UP001500840">
    <property type="component" value="Unassembled WGS sequence"/>
</dbReference>
<evidence type="ECO:0000313" key="2">
    <source>
        <dbReference type="Proteomes" id="UP001500840"/>
    </source>
</evidence>
<comment type="caution">
    <text evidence="1">The sequence shown here is derived from an EMBL/GenBank/DDBJ whole genome shotgun (WGS) entry which is preliminary data.</text>
</comment>
<accession>A0ABP8MN14</accession>
<organism evidence="1 2">
    <name type="scientific">Novipirellula rosea</name>
    <dbReference type="NCBI Taxonomy" id="1031540"/>
    <lineage>
        <taxon>Bacteria</taxon>
        <taxon>Pseudomonadati</taxon>
        <taxon>Planctomycetota</taxon>
        <taxon>Planctomycetia</taxon>
        <taxon>Pirellulales</taxon>
        <taxon>Pirellulaceae</taxon>
        <taxon>Novipirellula</taxon>
    </lineage>
</organism>
<name>A0ABP8MN14_9BACT</name>
<dbReference type="InterPro" id="IPR034660">
    <property type="entry name" value="DinB/YfiT-like"/>
</dbReference>
<protein>
    <submittedName>
        <fullName evidence="1">DinB family protein</fullName>
    </submittedName>
</protein>
<reference evidence="2" key="1">
    <citation type="journal article" date="2019" name="Int. J. Syst. Evol. Microbiol.">
        <title>The Global Catalogue of Microorganisms (GCM) 10K type strain sequencing project: providing services to taxonomists for standard genome sequencing and annotation.</title>
        <authorList>
            <consortium name="The Broad Institute Genomics Platform"/>
            <consortium name="The Broad Institute Genome Sequencing Center for Infectious Disease"/>
            <person name="Wu L."/>
            <person name="Ma J."/>
        </authorList>
    </citation>
    <scope>NUCLEOTIDE SEQUENCE [LARGE SCALE GENOMIC DNA]</scope>
    <source>
        <strain evidence="2">JCM 17759</strain>
    </source>
</reference>
<dbReference type="Gene3D" id="1.20.120.450">
    <property type="entry name" value="dinb family like domain"/>
    <property type="match status" value="1"/>
</dbReference>
<evidence type="ECO:0000313" key="1">
    <source>
        <dbReference type="EMBL" id="GAA4453001.1"/>
    </source>
</evidence>
<dbReference type="EMBL" id="BAABGA010000029">
    <property type="protein sequence ID" value="GAA4453001.1"/>
    <property type="molecule type" value="Genomic_DNA"/>
</dbReference>
<keyword evidence="2" id="KW-1185">Reference proteome</keyword>